<protein>
    <submittedName>
        <fullName evidence="2">Uncharacterized protein</fullName>
    </submittedName>
</protein>
<dbReference type="AlphaFoldDB" id="A0A4Y2AEX7"/>
<feature type="region of interest" description="Disordered" evidence="1">
    <location>
        <begin position="40"/>
        <end position="95"/>
    </location>
</feature>
<keyword evidence="3" id="KW-1185">Reference proteome</keyword>
<reference evidence="2 3" key="1">
    <citation type="journal article" date="2019" name="Sci. Rep.">
        <title>Orb-weaving spider Araneus ventricosus genome elucidates the spidroin gene catalogue.</title>
        <authorList>
            <person name="Kono N."/>
            <person name="Nakamura H."/>
            <person name="Ohtoshi R."/>
            <person name="Moran D.A.P."/>
            <person name="Shinohara A."/>
            <person name="Yoshida Y."/>
            <person name="Fujiwara M."/>
            <person name="Mori M."/>
            <person name="Tomita M."/>
            <person name="Arakawa K."/>
        </authorList>
    </citation>
    <scope>NUCLEOTIDE SEQUENCE [LARGE SCALE GENOMIC DNA]</scope>
</reference>
<comment type="caution">
    <text evidence="2">The sequence shown here is derived from an EMBL/GenBank/DDBJ whole genome shotgun (WGS) entry which is preliminary data.</text>
</comment>
<gene>
    <name evidence="2" type="ORF">AVEN_41878_1</name>
</gene>
<evidence type="ECO:0000256" key="1">
    <source>
        <dbReference type="SAM" id="MobiDB-lite"/>
    </source>
</evidence>
<feature type="compositionally biased region" description="Basic residues" evidence="1">
    <location>
        <begin position="84"/>
        <end position="95"/>
    </location>
</feature>
<accession>A0A4Y2AEX7</accession>
<organism evidence="2 3">
    <name type="scientific">Araneus ventricosus</name>
    <name type="common">Orbweaver spider</name>
    <name type="synonym">Epeira ventricosa</name>
    <dbReference type="NCBI Taxonomy" id="182803"/>
    <lineage>
        <taxon>Eukaryota</taxon>
        <taxon>Metazoa</taxon>
        <taxon>Ecdysozoa</taxon>
        <taxon>Arthropoda</taxon>
        <taxon>Chelicerata</taxon>
        <taxon>Arachnida</taxon>
        <taxon>Araneae</taxon>
        <taxon>Araneomorphae</taxon>
        <taxon>Entelegynae</taxon>
        <taxon>Araneoidea</taxon>
        <taxon>Araneidae</taxon>
        <taxon>Araneus</taxon>
    </lineage>
</organism>
<dbReference type="EMBL" id="BGPR01000012">
    <property type="protein sequence ID" value="GBL77494.1"/>
    <property type="molecule type" value="Genomic_DNA"/>
</dbReference>
<evidence type="ECO:0000313" key="3">
    <source>
        <dbReference type="Proteomes" id="UP000499080"/>
    </source>
</evidence>
<feature type="compositionally biased region" description="Basic and acidic residues" evidence="1">
    <location>
        <begin position="45"/>
        <end position="58"/>
    </location>
</feature>
<name>A0A4Y2AEX7_ARAVE</name>
<sequence>MCIERLDQTTMGGMEKWSKSINFSSYISLTEKQNLRNTSSITANERIDGMSGDARDKLPSLPRSHAKSKLDMHCGVRPLPRPLGTRRKPVRHHSL</sequence>
<proteinExistence type="predicted"/>
<dbReference type="Proteomes" id="UP000499080">
    <property type="component" value="Unassembled WGS sequence"/>
</dbReference>
<evidence type="ECO:0000313" key="2">
    <source>
        <dbReference type="EMBL" id="GBL77494.1"/>
    </source>
</evidence>